<dbReference type="EMBL" id="JBHLWE010000016">
    <property type="protein sequence ID" value="MFC0339956.1"/>
    <property type="molecule type" value="Genomic_DNA"/>
</dbReference>
<evidence type="ECO:0000313" key="2">
    <source>
        <dbReference type="Proteomes" id="UP001589799"/>
    </source>
</evidence>
<protein>
    <recommendedName>
        <fullName evidence="3">Apea-like HEPN domain-containing protein</fullName>
    </recommendedName>
</protein>
<comment type="caution">
    <text evidence="1">The sequence shown here is derived from an EMBL/GenBank/DDBJ whole genome shotgun (WGS) entry which is preliminary data.</text>
</comment>
<reference evidence="1 2" key="1">
    <citation type="submission" date="2024-09" db="EMBL/GenBank/DDBJ databases">
        <authorList>
            <person name="Sun Q."/>
            <person name="Mori K."/>
        </authorList>
    </citation>
    <scope>NUCLEOTIDE SEQUENCE [LARGE SCALE GENOMIC DNA]</scope>
    <source>
        <strain evidence="1 2">KCTC 22789</strain>
    </source>
</reference>
<dbReference type="RefSeq" id="WP_377697641.1">
    <property type="nucleotide sequence ID" value="NZ_JBHLWE010000016.1"/>
</dbReference>
<evidence type="ECO:0008006" key="3">
    <source>
        <dbReference type="Google" id="ProtNLM"/>
    </source>
</evidence>
<keyword evidence="2" id="KW-1185">Reference proteome</keyword>
<accession>A0ABV6I1J7</accession>
<proteinExistence type="predicted"/>
<name>A0ABV6I1J7_9RHOB</name>
<gene>
    <name evidence="1" type="ORF">ACFFII_04160</name>
</gene>
<evidence type="ECO:0000313" key="1">
    <source>
        <dbReference type="EMBL" id="MFC0339956.1"/>
    </source>
</evidence>
<organism evidence="1 2">
    <name type="scientific">Paracoccus niistensis</name>
    <dbReference type="NCBI Taxonomy" id="632935"/>
    <lineage>
        <taxon>Bacteria</taxon>
        <taxon>Pseudomonadati</taxon>
        <taxon>Pseudomonadota</taxon>
        <taxon>Alphaproteobacteria</taxon>
        <taxon>Rhodobacterales</taxon>
        <taxon>Paracoccaceae</taxon>
        <taxon>Paracoccus</taxon>
    </lineage>
</organism>
<dbReference type="Proteomes" id="UP001589799">
    <property type="component" value="Unassembled WGS sequence"/>
</dbReference>
<sequence>MYCFGYTFPFKIFCHRSVSGWESISKRFNDVTITSSPPFTSDLPTKRACPSFEFGKSPALAKRGISTDRRDLGLVILPTFQFDENGNTSAVLTFTENPDLSDVEALPCNAVQIDIEADTEEKASTIADRIHRTWLRQMRRLTKQYWIGFFPSYFEGNLRTQFEVDQNYDLKGEPYTHNHMTLPNKEVIAATEDVWRESWNNLRDEPFPSSLDHLLDGHHFAAADEQYRAIISLATCIERSKYSIWQHLHTVGVCGRNDYKNAMNDTKKPERYFSELLEVRTGRSLFDEFPELENIIRTIWIVRGKVAHGLEDDIPQKDRWLVEKDRLLGSANALFEMLRFEDSIIKMHAR</sequence>